<dbReference type="InterPro" id="IPR043519">
    <property type="entry name" value="NT_sf"/>
</dbReference>
<evidence type="ECO:0000313" key="2">
    <source>
        <dbReference type="EMBL" id="CAG2244451.1"/>
    </source>
</evidence>
<dbReference type="Proteomes" id="UP000683360">
    <property type="component" value="Unassembled WGS sequence"/>
</dbReference>
<dbReference type="Gene3D" id="3.30.460.90">
    <property type="match status" value="1"/>
</dbReference>
<dbReference type="OrthoDB" id="5977810at2759"/>
<dbReference type="EMBL" id="CAJPWZ010002737">
    <property type="protein sequence ID" value="CAG2244451.1"/>
    <property type="molecule type" value="Genomic_DNA"/>
</dbReference>
<dbReference type="InterPro" id="IPR046903">
    <property type="entry name" value="Mab-21-like_nuc_Trfase"/>
</dbReference>
<dbReference type="AlphaFoldDB" id="A0A8S3UF52"/>
<sequence length="509" mass="58957">MHIQQNSVKRYNKIQEIICDVLDKSKTAIVGSRADGLCISPSSDVDLLIFAHTFKVFDCIKEPFNMDVMNAQLIRVPDEGHPDKVNKYTYKDSKDGILYLKNNVKELVDPVYVSITKFDEYTTNGPAHTFGFDPQKTHSVFKPDHSHTFETISNRYVDIVLGISSKQWPVEAHEWITRQRASNWLTKGLIDHIINTGYILAGVGSKESNEREIQWRVSFNEAEQLLIESFNETQEANETGENRTDSEKRKKYFDYMKLSASADLTHTTLRMATCYFDDDIKEDCLNIILKVTQSDGHHYMQTHSQCLNQTLNCDIEAFICDIDLVHQDPYRTTNEFEKLKEKGHVLYGYDTLVLAWKECYFDVTFMLAELPVLPKPAALELCIDFSQKHICFHPFLYGLLLEFLWHHKYGSGNEEKKSVLKKMENCISDLPDDQQSRGLNFIVYCYLLQKDYLAASRYLFRSFKLNPVEQNVAYLYIKYIVALMRKAVSDDNEDSSLWLHVLGIELNID</sequence>
<comment type="caution">
    <text evidence="2">The sequence shown here is derived from an EMBL/GenBank/DDBJ whole genome shotgun (WGS) entry which is preliminary data.</text>
</comment>
<dbReference type="Pfam" id="PF03281">
    <property type="entry name" value="Mab-21"/>
    <property type="match status" value="1"/>
</dbReference>
<name>A0A8S3UF52_MYTED</name>
<dbReference type="Gene3D" id="1.10.1410.40">
    <property type="match status" value="1"/>
</dbReference>
<evidence type="ECO:0000259" key="1">
    <source>
        <dbReference type="Pfam" id="PF03281"/>
    </source>
</evidence>
<protein>
    <recommendedName>
        <fullName evidence="1">Mab-21-like nucleotidyltransferase domain-containing protein</fullName>
    </recommendedName>
</protein>
<gene>
    <name evidence="2" type="ORF">MEDL_56515</name>
</gene>
<dbReference type="SUPFAM" id="SSF81301">
    <property type="entry name" value="Nucleotidyltransferase"/>
    <property type="match status" value="1"/>
</dbReference>
<accession>A0A8S3UF52</accession>
<proteinExistence type="predicted"/>
<evidence type="ECO:0000313" key="3">
    <source>
        <dbReference type="Proteomes" id="UP000683360"/>
    </source>
</evidence>
<organism evidence="2 3">
    <name type="scientific">Mytilus edulis</name>
    <name type="common">Blue mussel</name>
    <dbReference type="NCBI Taxonomy" id="6550"/>
    <lineage>
        <taxon>Eukaryota</taxon>
        <taxon>Metazoa</taxon>
        <taxon>Spiralia</taxon>
        <taxon>Lophotrochozoa</taxon>
        <taxon>Mollusca</taxon>
        <taxon>Bivalvia</taxon>
        <taxon>Autobranchia</taxon>
        <taxon>Pteriomorphia</taxon>
        <taxon>Mytilida</taxon>
        <taxon>Mytiloidea</taxon>
        <taxon>Mytilidae</taxon>
        <taxon>Mytilinae</taxon>
        <taxon>Mytilus</taxon>
    </lineage>
</organism>
<feature type="domain" description="Mab-21-like nucleotidyltransferase" evidence="1">
    <location>
        <begin position="120"/>
        <end position="228"/>
    </location>
</feature>
<keyword evidence="3" id="KW-1185">Reference proteome</keyword>
<reference evidence="2" key="1">
    <citation type="submission" date="2021-03" db="EMBL/GenBank/DDBJ databases">
        <authorList>
            <person name="Bekaert M."/>
        </authorList>
    </citation>
    <scope>NUCLEOTIDE SEQUENCE</scope>
</reference>